<evidence type="ECO:0000256" key="4">
    <source>
        <dbReference type="ARBA" id="ARBA00022605"/>
    </source>
</evidence>
<dbReference type="PANTHER" id="PTHR21039:SF0">
    <property type="entry name" value="HISTIDINOL-PHOSPHATASE"/>
    <property type="match status" value="1"/>
</dbReference>
<evidence type="ECO:0000313" key="10">
    <source>
        <dbReference type="EMBL" id="MDC4238978.1"/>
    </source>
</evidence>
<evidence type="ECO:0000256" key="1">
    <source>
        <dbReference type="ARBA" id="ARBA00004970"/>
    </source>
</evidence>
<dbReference type="SUPFAM" id="SSF89550">
    <property type="entry name" value="PHP domain-like"/>
    <property type="match status" value="1"/>
</dbReference>
<dbReference type="EMBL" id="JAMRYU010000001">
    <property type="protein sequence ID" value="MDC4238978.1"/>
    <property type="molecule type" value="Genomic_DNA"/>
</dbReference>
<name>A0A9X3XH60_9CLOT</name>
<comment type="caution">
    <text evidence="10">The sequence shown here is derived from an EMBL/GenBank/DDBJ whole genome shotgun (WGS) entry which is preliminary data.</text>
</comment>
<dbReference type="InterPro" id="IPR016195">
    <property type="entry name" value="Pol/histidinol_Pase-like"/>
</dbReference>
<gene>
    <name evidence="10" type="ORF">NE398_02180</name>
</gene>
<evidence type="ECO:0000256" key="2">
    <source>
        <dbReference type="ARBA" id="ARBA00009152"/>
    </source>
</evidence>
<protein>
    <recommendedName>
        <fullName evidence="3 8">Histidinol-phosphatase</fullName>
        <shortName evidence="8">HolPase</shortName>
        <ecNumber evidence="3 8">3.1.3.15</ecNumber>
    </recommendedName>
</protein>
<evidence type="ECO:0000259" key="9">
    <source>
        <dbReference type="Pfam" id="PF02811"/>
    </source>
</evidence>
<dbReference type="InterPro" id="IPR004013">
    <property type="entry name" value="PHP_dom"/>
</dbReference>
<evidence type="ECO:0000313" key="11">
    <source>
        <dbReference type="Proteomes" id="UP001141183"/>
    </source>
</evidence>
<keyword evidence="5 8" id="KW-0378">Hydrolase</keyword>
<keyword evidence="6 8" id="KW-0368">Histidine biosynthesis</keyword>
<proteinExistence type="inferred from homology"/>
<dbReference type="AlphaFoldDB" id="A0A9X3XH60"/>
<sequence>MKTNYHTHNYRCNHAIGTIEDYVEEAIKEGYDEIGISDHLPHPGKNIDNGNRMSYEDLDIYFKEIDDAKEKYGDKISVKKAIECEYFEDYHWLYDEFKEKYKVDYLLLGVHFFPYKGEWLYVGGVKLTPEILECYIDYVIKSMESGYFAYIAHPDLFAVSYRNWDEHSIKASIRILEAAERLSMPLEININGFKRGKVKYNLGERYFYPVEEFWNLSKEYNVKRILGVDAHDPEDLRLRFRGEEFAKKLNLEIIDRI</sequence>
<organism evidence="10 11">
    <name type="scientific">Clostridium tertium</name>
    <dbReference type="NCBI Taxonomy" id="1559"/>
    <lineage>
        <taxon>Bacteria</taxon>
        <taxon>Bacillati</taxon>
        <taxon>Bacillota</taxon>
        <taxon>Clostridia</taxon>
        <taxon>Eubacteriales</taxon>
        <taxon>Clostridiaceae</taxon>
        <taxon>Clostridium</taxon>
    </lineage>
</organism>
<comment type="pathway">
    <text evidence="1 8">Amino-acid biosynthesis; L-histidine biosynthesis; L-histidine from 5-phospho-alpha-D-ribose 1-diphosphate: step 8/9.</text>
</comment>
<dbReference type="GO" id="GO:0005737">
    <property type="term" value="C:cytoplasm"/>
    <property type="evidence" value="ECO:0007669"/>
    <property type="project" value="TreeGrafter"/>
</dbReference>
<dbReference type="EC" id="3.1.3.15" evidence="3 8"/>
<evidence type="ECO:0000256" key="3">
    <source>
        <dbReference type="ARBA" id="ARBA00013085"/>
    </source>
</evidence>
<dbReference type="CDD" id="cd12110">
    <property type="entry name" value="PHP_HisPPase_Hisj_like"/>
    <property type="match status" value="1"/>
</dbReference>
<accession>A0A9X3XH60</accession>
<keyword evidence="4 8" id="KW-0028">Amino-acid biosynthesis</keyword>
<evidence type="ECO:0000256" key="5">
    <source>
        <dbReference type="ARBA" id="ARBA00022801"/>
    </source>
</evidence>
<dbReference type="InterPro" id="IPR010140">
    <property type="entry name" value="Histidinol_P_phosphatase_HisJ"/>
</dbReference>
<comment type="catalytic activity">
    <reaction evidence="7 8">
        <text>L-histidinol phosphate + H2O = L-histidinol + phosphate</text>
        <dbReference type="Rhea" id="RHEA:14465"/>
        <dbReference type="ChEBI" id="CHEBI:15377"/>
        <dbReference type="ChEBI" id="CHEBI:43474"/>
        <dbReference type="ChEBI" id="CHEBI:57699"/>
        <dbReference type="ChEBI" id="CHEBI:57980"/>
        <dbReference type="EC" id="3.1.3.15"/>
    </reaction>
</comment>
<dbReference type="GO" id="GO:0000105">
    <property type="term" value="P:L-histidine biosynthetic process"/>
    <property type="evidence" value="ECO:0007669"/>
    <property type="project" value="UniProtKB-UniRule"/>
</dbReference>
<feature type="domain" description="PHP" evidence="9">
    <location>
        <begin position="5"/>
        <end position="189"/>
    </location>
</feature>
<dbReference type="RefSeq" id="WP_142419005.1">
    <property type="nucleotide sequence ID" value="NZ_CAXSLY010000004.1"/>
</dbReference>
<dbReference type="Proteomes" id="UP001141183">
    <property type="component" value="Unassembled WGS sequence"/>
</dbReference>
<comment type="similarity">
    <text evidence="2 8">Belongs to the PHP hydrolase family. HisK subfamily.</text>
</comment>
<evidence type="ECO:0000256" key="6">
    <source>
        <dbReference type="ARBA" id="ARBA00023102"/>
    </source>
</evidence>
<evidence type="ECO:0000256" key="8">
    <source>
        <dbReference type="RuleBase" id="RU366003"/>
    </source>
</evidence>
<dbReference type="NCBIfam" id="TIGR01856">
    <property type="entry name" value="hisJ_fam"/>
    <property type="match status" value="1"/>
</dbReference>
<evidence type="ECO:0000256" key="7">
    <source>
        <dbReference type="ARBA" id="ARBA00049158"/>
    </source>
</evidence>
<reference evidence="10" key="1">
    <citation type="submission" date="2022-05" db="EMBL/GenBank/DDBJ databases">
        <title>Draft genome sequence of Clostridium tertium strain CP3 isolated from Peru.</title>
        <authorList>
            <person name="Hurtado R."/>
            <person name="Lima L."/>
            <person name="Sousa T."/>
            <person name="Jaiswal A.K."/>
            <person name="Tiwari S."/>
            <person name="Maturrano L."/>
            <person name="Brenig B."/>
            <person name="Azevedo V."/>
        </authorList>
    </citation>
    <scope>NUCLEOTIDE SEQUENCE</scope>
    <source>
        <strain evidence="10">CP3</strain>
    </source>
</reference>
<dbReference type="Gene3D" id="3.20.20.140">
    <property type="entry name" value="Metal-dependent hydrolases"/>
    <property type="match status" value="1"/>
</dbReference>
<dbReference type="Pfam" id="PF02811">
    <property type="entry name" value="PHP"/>
    <property type="match status" value="1"/>
</dbReference>
<dbReference type="PANTHER" id="PTHR21039">
    <property type="entry name" value="HISTIDINOL PHOSPHATASE-RELATED"/>
    <property type="match status" value="1"/>
</dbReference>
<keyword evidence="11" id="KW-1185">Reference proteome</keyword>
<dbReference type="GO" id="GO:0004401">
    <property type="term" value="F:histidinol-phosphatase activity"/>
    <property type="evidence" value="ECO:0007669"/>
    <property type="project" value="UniProtKB-UniRule"/>
</dbReference>